<proteinExistence type="predicted"/>
<dbReference type="GO" id="GO:0016791">
    <property type="term" value="F:phosphatase activity"/>
    <property type="evidence" value="ECO:0007669"/>
    <property type="project" value="TreeGrafter"/>
</dbReference>
<evidence type="ECO:0000313" key="6">
    <source>
        <dbReference type="Proteomes" id="UP000326831"/>
    </source>
</evidence>
<evidence type="ECO:0000313" key="4">
    <source>
        <dbReference type="EMBL" id="GGZ89094.1"/>
    </source>
</evidence>
<dbReference type="Pfam" id="PF07228">
    <property type="entry name" value="SpoIIE"/>
    <property type="match status" value="1"/>
</dbReference>
<dbReference type="KEGG" id="ssub:CP968_30965"/>
<dbReference type="SMART" id="SM00331">
    <property type="entry name" value="PP2C_SIG"/>
    <property type="match status" value="1"/>
</dbReference>
<name>A0A5P2URZ7_9ACTN</name>
<feature type="transmembrane region" description="Helical" evidence="2">
    <location>
        <begin position="20"/>
        <end position="37"/>
    </location>
</feature>
<accession>A0A5P2URZ7</accession>
<keyword evidence="1" id="KW-0378">Hydrolase</keyword>
<keyword evidence="2" id="KW-0472">Membrane</keyword>
<dbReference type="Proteomes" id="UP000634660">
    <property type="component" value="Unassembled WGS sequence"/>
</dbReference>
<keyword evidence="6" id="KW-1185">Reference proteome</keyword>
<dbReference type="EMBL" id="CP023701">
    <property type="protein sequence ID" value="QEU82106.1"/>
    <property type="molecule type" value="Genomic_DNA"/>
</dbReference>
<keyword evidence="2" id="KW-1133">Transmembrane helix</keyword>
<dbReference type="InterPro" id="IPR036457">
    <property type="entry name" value="PPM-type-like_dom_sf"/>
</dbReference>
<dbReference type="AlphaFoldDB" id="A0A5P2URZ7"/>
<feature type="transmembrane region" description="Helical" evidence="2">
    <location>
        <begin position="82"/>
        <end position="104"/>
    </location>
</feature>
<evidence type="ECO:0000256" key="1">
    <source>
        <dbReference type="ARBA" id="ARBA00022801"/>
    </source>
</evidence>
<dbReference type="OrthoDB" id="3210173at2"/>
<evidence type="ECO:0000256" key="2">
    <source>
        <dbReference type="SAM" id="Phobius"/>
    </source>
</evidence>
<keyword evidence="2" id="KW-0812">Transmembrane</keyword>
<dbReference type="Gene3D" id="3.60.40.10">
    <property type="entry name" value="PPM-type phosphatase domain"/>
    <property type="match status" value="1"/>
</dbReference>
<reference evidence="4" key="3">
    <citation type="submission" date="2020-09" db="EMBL/GenBank/DDBJ databases">
        <authorList>
            <person name="Sun Q."/>
            <person name="Ohkuma M."/>
        </authorList>
    </citation>
    <scope>NUCLEOTIDE SEQUENCE</scope>
    <source>
        <strain evidence="4">JCM 4834</strain>
    </source>
</reference>
<dbReference type="EMBL" id="BMVX01000027">
    <property type="protein sequence ID" value="GGZ89094.1"/>
    <property type="molecule type" value="Genomic_DNA"/>
</dbReference>
<dbReference type="InterPro" id="IPR052016">
    <property type="entry name" value="Bact_Sigma-Reg"/>
</dbReference>
<reference evidence="4" key="1">
    <citation type="journal article" date="2014" name="Int. J. Syst. Evol. Microbiol.">
        <title>Complete genome sequence of Corynebacterium casei LMG S-19264T (=DSM 44701T), isolated from a smear-ripened cheese.</title>
        <authorList>
            <consortium name="US DOE Joint Genome Institute (JGI-PGF)"/>
            <person name="Walter F."/>
            <person name="Albersmeier A."/>
            <person name="Kalinowski J."/>
            <person name="Ruckert C."/>
        </authorList>
    </citation>
    <scope>NUCLEOTIDE SEQUENCE</scope>
    <source>
        <strain evidence="4">JCM 4834</strain>
    </source>
</reference>
<gene>
    <name evidence="5" type="ORF">CP968_30965</name>
    <name evidence="4" type="ORF">GCM10010371_56310</name>
</gene>
<reference evidence="5 6" key="2">
    <citation type="submission" date="2017-09" db="EMBL/GenBank/DDBJ databases">
        <authorList>
            <person name="Lee N."/>
            <person name="Cho B.-K."/>
        </authorList>
    </citation>
    <scope>NUCLEOTIDE SEQUENCE [LARGE SCALE GENOMIC DNA]</scope>
    <source>
        <strain evidence="5 6">ATCC 27467</strain>
    </source>
</reference>
<dbReference type="PANTHER" id="PTHR43156">
    <property type="entry name" value="STAGE II SPORULATION PROTEIN E-RELATED"/>
    <property type="match status" value="1"/>
</dbReference>
<sequence>MIFRMEMLLPTGARYRLVRALPGIVMLAAATADFLTPRQDRYGALLYVVPGLAAVSWGVWGTLGFGAVAVLALTALEVHRGVPLGTAAVAGAVLVGAISLVAAWTSSVRLDRERELQHVQEVADVAQRALQHPLPEHLGCVDLHLLYETSVAGAHMGGDFYKALHVAGGVRLMIGDVQGKGLGAVECAAVLLGSFRESAYVEPDLPSIARKLETSMRHHALRVGIDDADRFATVLLAEVPDGLPVMRLLSCGHPPPVHQDRAATRCLAFRRPSPPVHLPVPVEEEHVVEEVPFRVGDRVLMYTDGVSETRNASGEFYPLADRMTEWADVADGDLLVLLGEDLHRYSAHGPDDDTAAVLVSRTAVTPSAG</sequence>
<dbReference type="InterPro" id="IPR001932">
    <property type="entry name" value="PPM-type_phosphatase-like_dom"/>
</dbReference>
<protein>
    <submittedName>
        <fullName evidence="4">Membrane protein</fullName>
    </submittedName>
    <submittedName>
        <fullName evidence="5">Serine/threonine-protein phosphatase</fullName>
    </submittedName>
</protein>
<evidence type="ECO:0000259" key="3">
    <source>
        <dbReference type="SMART" id="SM00331"/>
    </source>
</evidence>
<feature type="transmembrane region" description="Helical" evidence="2">
    <location>
        <begin position="44"/>
        <end position="76"/>
    </location>
</feature>
<dbReference type="PANTHER" id="PTHR43156:SF2">
    <property type="entry name" value="STAGE II SPORULATION PROTEIN E"/>
    <property type="match status" value="1"/>
</dbReference>
<organism evidence="5 6">
    <name type="scientific">Streptomyces subrutilus</name>
    <dbReference type="NCBI Taxonomy" id="36818"/>
    <lineage>
        <taxon>Bacteria</taxon>
        <taxon>Bacillati</taxon>
        <taxon>Actinomycetota</taxon>
        <taxon>Actinomycetes</taxon>
        <taxon>Kitasatosporales</taxon>
        <taxon>Streptomycetaceae</taxon>
        <taxon>Streptomyces</taxon>
    </lineage>
</organism>
<dbReference type="Proteomes" id="UP000326831">
    <property type="component" value="Chromosome"/>
</dbReference>
<feature type="domain" description="PPM-type phosphatase" evidence="3">
    <location>
        <begin position="141"/>
        <end position="361"/>
    </location>
</feature>
<evidence type="ECO:0000313" key="5">
    <source>
        <dbReference type="EMBL" id="QEU82106.1"/>
    </source>
</evidence>